<dbReference type="EMBL" id="CAJHNJ030000033">
    <property type="protein sequence ID" value="CAG9126769.1"/>
    <property type="molecule type" value="Genomic_DNA"/>
</dbReference>
<feature type="non-terminal residue" evidence="1">
    <location>
        <position position="1"/>
    </location>
</feature>
<protein>
    <submittedName>
        <fullName evidence="1">(diamondback moth) hypothetical protein</fullName>
    </submittedName>
</protein>
<evidence type="ECO:0000313" key="1">
    <source>
        <dbReference type="EMBL" id="CAG9126769.1"/>
    </source>
</evidence>
<comment type="caution">
    <text evidence="1">The sequence shown here is derived from an EMBL/GenBank/DDBJ whole genome shotgun (WGS) entry which is preliminary data.</text>
</comment>
<dbReference type="AlphaFoldDB" id="A0A8S4FE52"/>
<evidence type="ECO:0000313" key="2">
    <source>
        <dbReference type="Proteomes" id="UP000653454"/>
    </source>
</evidence>
<accession>A0A8S4FE52</accession>
<organism evidence="1 2">
    <name type="scientific">Plutella xylostella</name>
    <name type="common">Diamondback moth</name>
    <name type="synonym">Plutella maculipennis</name>
    <dbReference type="NCBI Taxonomy" id="51655"/>
    <lineage>
        <taxon>Eukaryota</taxon>
        <taxon>Metazoa</taxon>
        <taxon>Ecdysozoa</taxon>
        <taxon>Arthropoda</taxon>
        <taxon>Hexapoda</taxon>
        <taxon>Insecta</taxon>
        <taxon>Pterygota</taxon>
        <taxon>Neoptera</taxon>
        <taxon>Endopterygota</taxon>
        <taxon>Lepidoptera</taxon>
        <taxon>Glossata</taxon>
        <taxon>Ditrysia</taxon>
        <taxon>Yponomeutoidea</taxon>
        <taxon>Plutellidae</taxon>
        <taxon>Plutella</taxon>
    </lineage>
</organism>
<keyword evidence="2" id="KW-1185">Reference proteome</keyword>
<proteinExistence type="predicted"/>
<reference evidence="1" key="1">
    <citation type="submission" date="2020-11" db="EMBL/GenBank/DDBJ databases">
        <authorList>
            <person name="Whiteford S."/>
        </authorList>
    </citation>
    <scope>NUCLEOTIDE SEQUENCE</scope>
</reference>
<gene>
    <name evidence="1" type="ORF">PLXY2_LOCUS8728</name>
</gene>
<name>A0A8S4FE52_PLUXY</name>
<dbReference type="Proteomes" id="UP000653454">
    <property type="component" value="Unassembled WGS sequence"/>
</dbReference>
<sequence length="36" mass="4024">MWTMSKLPGDAVDGEASLHVVDQTEQLIGLFNRHNI</sequence>